<feature type="transmembrane region" description="Helical" evidence="4">
    <location>
        <begin position="593"/>
        <end position="615"/>
    </location>
</feature>
<evidence type="ECO:0000256" key="5">
    <source>
        <dbReference type="SAM" id="SignalP"/>
    </source>
</evidence>
<dbReference type="SUPFAM" id="SSF117281">
    <property type="entry name" value="Kelch motif"/>
    <property type="match status" value="1"/>
</dbReference>
<evidence type="ECO:0000313" key="6">
    <source>
        <dbReference type="EMBL" id="EPT03675.1"/>
    </source>
</evidence>
<feature type="chain" id="PRO_5004551550" description="Galactose oxidase" evidence="5">
    <location>
        <begin position="28"/>
        <end position="978"/>
    </location>
</feature>
<keyword evidence="1" id="KW-0880">Kelch repeat</keyword>
<feature type="transmembrane region" description="Helical" evidence="4">
    <location>
        <begin position="538"/>
        <end position="563"/>
    </location>
</feature>
<feature type="signal peptide" evidence="5">
    <location>
        <begin position="1"/>
        <end position="27"/>
    </location>
</feature>
<dbReference type="STRING" id="743788.S8FZX3"/>
<feature type="transmembrane region" description="Helical" evidence="4">
    <location>
        <begin position="805"/>
        <end position="826"/>
    </location>
</feature>
<evidence type="ECO:0000313" key="7">
    <source>
        <dbReference type="Proteomes" id="UP000015241"/>
    </source>
</evidence>
<dbReference type="AlphaFoldDB" id="S8FZX3"/>
<keyword evidence="2" id="KW-0677">Repeat</keyword>
<dbReference type="InterPro" id="IPR015915">
    <property type="entry name" value="Kelch-typ_b-propeller"/>
</dbReference>
<protein>
    <recommendedName>
        <fullName evidence="8">Galactose oxidase</fullName>
    </recommendedName>
</protein>
<feature type="region of interest" description="Disordered" evidence="3">
    <location>
        <begin position="467"/>
        <end position="493"/>
    </location>
</feature>
<evidence type="ECO:0000256" key="3">
    <source>
        <dbReference type="SAM" id="MobiDB-lite"/>
    </source>
</evidence>
<organism evidence="6 7">
    <name type="scientific">Fomitopsis schrenkii</name>
    <name type="common">Brown rot fungus</name>
    <dbReference type="NCBI Taxonomy" id="2126942"/>
    <lineage>
        <taxon>Eukaryota</taxon>
        <taxon>Fungi</taxon>
        <taxon>Dikarya</taxon>
        <taxon>Basidiomycota</taxon>
        <taxon>Agaricomycotina</taxon>
        <taxon>Agaricomycetes</taxon>
        <taxon>Polyporales</taxon>
        <taxon>Fomitopsis</taxon>
    </lineage>
</organism>
<feature type="compositionally biased region" description="Basic and acidic residues" evidence="3">
    <location>
        <begin position="944"/>
        <end position="956"/>
    </location>
</feature>
<feature type="compositionally biased region" description="Acidic residues" evidence="3">
    <location>
        <begin position="934"/>
        <end position="943"/>
    </location>
</feature>
<evidence type="ECO:0000256" key="4">
    <source>
        <dbReference type="SAM" id="Phobius"/>
    </source>
</evidence>
<reference evidence="6 7" key="1">
    <citation type="journal article" date="2012" name="Science">
        <title>The Paleozoic origin of enzymatic lignin decomposition reconstructed from 31 fungal genomes.</title>
        <authorList>
            <person name="Floudas D."/>
            <person name="Binder M."/>
            <person name="Riley R."/>
            <person name="Barry K."/>
            <person name="Blanchette R.A."/>
            <person name="Henrissat B."/>
            <person name="Martinez A.T."/>
            <person name="Otillar R."/>
            <person name="Spatafora J.W."/>
            <person name="Yadav J.S."/>
            <person name="Aerts A."/>
            <person name="Benoit I."/>
            <person name="Boyd A."/>
            <person name="Carlson A."/>
            <person name="Copeland A."/>
            <person name="Coutinho P.M."/>
            <person name="de Vries R.P."/>
            <person name="Ferreira P."/>
            <person name="Findley K."/>
            <person name="Foster B."/>
            <person name="Gaskell J."/>
            <person name="Glotzer D."/>
            <person name="Gorecki P."/>
            <person name="Heitman J."/>
            <person name="Hesse C."/>
            <person name="Hori C."/>
            <person name="Igarashi K."/>
            <person name="Jurgens J.A."/>
            <person name="Kallen N."/>
            <person name="Kersten P."/>
            <person name="Kohler A."/>
            <person name="Kuees U."/>
            <person name="Kumar T.K.A."/>
            <person name="Kuo A."/>
            <person name="LaButti K."/>
            <person name="Larrondo L.F."/>
            <person name="Lindquist E."/>
            <person name="Ling A."/>
            <person name="Lombard V."/>
            <person name="Lucas S."/>
            <person name="Lundell T."/>
            <person name="Martin R."/>
            <person name="McLaughlin D.J."/>
            <person name="Morgenstern I."/>
            <person name="Morin E."/>
            <person name="Murat C."/>
            <person name="Nagy L.G."/>
            <person name="Nolan M."/>
            <person name="Ohm R.A."/>
            <person name="Patyshakuliyeva A."/>
            <person name="Rokas A."/>
            <person name="Ruiz-Duenas F.J."/>
            <person name="Sabat G."/>
            <person name="Salamov A."/>
            <person name="Samejima M."/>
            <person name="Schmutz J."/>
            <person name="Slot J.C."/>
            <person name="St John F."/>
            <person name="Stenlid J."/>
            <person name="Sun H."/>
            <person name="Sun S."/>
            <person name="Syed K."/>
            <person name="Tsang A."/>
            <person name="Wiebenga A."/>
            <person name="Young D."/>
            <person name="Pisabarro A."/>
            <person name="Eastwood D.C."/>
            <person name="Martin F."/>
            <person name="Cullen D."/>
            <person name="Grigoriev I.V."/>
            <person name="Hibbett D.S."/>
        </authorList>
    </citation>
    <scope>NUCLEOTIDE SEQUENCE</scope>
    <source>
        <strain evidence="7">FP-58527</strain>
    </source>
</reference>
<feature type="compositionally biased region" description="Low complexity" evidence="3">
    <location>
        <begin position="475"/>
        <end position="493"/>
    </location>
</feature>
<dbReference type="InParanoid" id="S8FZX3"/>
<name>S8FZX3_FOMSC</name>
<feature type="transmembrane region" description="Helical" evidence="4">
    <location>
        <begin position="832"/>
        <end position="852"/>
    </location>
</feature>
<dbReference type="Proteomes" id="UP000015241">
    <property type="component" value="Unassembled WGS sequence"/>
</dbReference>
<keyword evidence="4" id="KW-0472">Membrane</keyword>
<keyword evidence="4" id="KW-1133">Transmembrane helix</keyword>
<feature type="compositionally biased region" description="Polar residues" evidence="3">
    <location>
        <begin position="877"/>
        <end position="894"/>
    </location>
</feature>
<feature type="region of interest" description="Disordered" evidence="3">
    <location>
        <begin position="877"/>
        <end position="914"/>
    </location>
</feature>
<dbReference type="OrthoDB" id="10250130at2759"/>
<keyword evidence="7" id="KW-1185">Reference proteome</keyword>
<keyword evidence="4" id="KW-0812">Transmembrane</keyword>
<feature type="region of interest" description="Disordered" evidence="3">
    <location>
        <begin position="620"/>
        <end position="745"/>
    </location>
</feature>
<feature type="compositionally biased region" description="Basic and acidic residues" evidence="3">
    <location>
        <begin position="625"/>
        <end position="639"/>
    </location>
</feature>
<feature type="transmembrane region" description="Helical" evidence="4">
    <location>
        <begin position="506"/>
        <end position="526"/>
    </location>
</feature>
<evidence type="ECO:0000256" key="1">
    <source>
        <dbReference type="ARBA" id="ARBA00022441"/>
    </source>
</evidence>
<accession>S8FZX3</accession>
<dbReference type="PANTHER" id="PTHR46228">
    <property type="entry name" value="KELCH DOMAIN-CONTAINING PROTEIN"/>
    <property type="match status" value="1"/>
</dbReference>
<feature type="region of interest" description="Disordered" evidence="3">
    <location>
        <begin position="927"/>
        <end position="956"/>
    </location>
</feature>
<dbReference type="HOGENOM" id="CLU_014628_0_0_1"/>
<evidence type="ECO:0008006" key="8">
    <source>
        <dbReference type="Google" id="ProtNLM"/>
    </source>
</evidence>
<dbReference type="Gene3D" id="2.120.10.80">
    <property type="entry name" value="Kelch-type beta propeller"/>
    <property type="match status" value="2"/>
</dbReference>
<sequence>MFWRQRSPTFLSLWPLLFLIIRLAVHAQNISTSGPVPPLQWINITGLTTGSAPPALRDASIGYFEGTRTLLIFGGESAQGIPQSQTFLLNLDSLSWSQNSPPNGLNSAPPARSAAISGDDTAASYRTGHIVIGGLGNNGEALSDVWEFDYNGQFWSQVQLSPGGPSARYGAVGGKDPRTPTVTSSDSSTPNNSFYLAGGISGKTVNPLSDVWQLNVTGTLSSNNPTAVEASWMQILGYRSGTPSKVGAAGAVVSSTVAGTQDIISFGGCTSSDDTTPSESCASSEAYMIRTDQDVIGSSNTCPVPRIGATVVPNTNGDSSDFNNQVFVVFGLYNHSLWSDEGGLEKGEVDVLNVETGVWDRVLPAGDPGTDGTNPPAYPSPRQGAVGLSWSLALAGSSRSSASDSIFFGGVDTNGNYLNEVWILRAYNAQLTQTNQSWSNSSGQLAGGVSADGQGVTVQFMTQCANPLSPQATQTPTDPGGASPTSSTTPTSTPTYAYDTSVVHKALSPISLALVFPAVIGSRLSMASVTSMQPPGHVVLGVSSILVAVAAYALGVAGLATSFTSITSPFSSMSLGKRSSQLSLALKTGHGTAGLALFIVFYGVLPLLFAFATCYQRSSHRHTDHNREETTSNGDDSRPRLNSTETGEKEALYKGRAASPLRYSDTPVDKPRARTRSWAHLSHLGMPGRRSSESTHDTAVAPTPAHHSFEVVNRPARTRRASGNSLAAFSDPRRPGSPRNLGDTSWFDGRRSMSAVGELNYPLNELSHRPDPSTPGTTILDMTSTSGLMPAAGPTTPEMPRSLDIFLHVLFHASLLALCILSLIQLRSRAPRAAFVVFLIGTALFYTALFALSWSGKPRYSVLTALLARLRGHPTHTGYTPGNITPSRPLSATGSEIPFPTEQRSPYQHYPPYRAASTVPDEYPPTIGHAVNEVNDDDEEDEDTRQRRIEEEMSRRDVSIVTVPRRKLFLTNPELDRG</sequence>
<proteinExistence type="predicted"/>
<dbReference type="PANTHER" id="PTHR46228:SF2">
    <property type="entry name" value="KELCH REPEAT PROTEIN (AFU_ORTHOLOGUE AFUA_4G14350)"/>
    <property type="match status" value="1"/>
</dbReference>
<evidence type="ECO:0000256" key="2">
    <source>
        <dbReference type="ARBA" id="ARBA00022737"/>
    </source>
</evidence>
<gene>
    <name evidence="6" type="ORF">FOMPIDRAFT_1158474</name>
</gene>
<dbReference type="EMBL" id="KE504129">
    <property type="protein sequence ID" value="EPT03675.1"/>
    <property type="molecule type" value="Genomic_DNA"/>
</dbReference>
<dbReference type="eggNOG" id="ENOG502S36Z">
    <property type="taxonomic scope" value="Eukaryota"/>
</dbReference>
<keyword evidence="5" id="KW-0732">Signal</keyword>